<keyword evidence="2" id="KW-1185">Reference proteome</keyword>
<dbReference type="EMBL" id="CP016770">
    <property type="protein sequence ID" value="ASY11447.1"/>
    <property type="molecule type" value="Genomic_DNA"/>
</dbReference>
<proteinExistence type="predicted"/>
<dbReference type="AlphaFoldDB" id="A0AAD0E0L6"/>
<accession>A0AAD0E0L6</accession>
<evidence type="ECO:0000313" key="2">
    <source>
        <dbReference type="Proteomes" id="UP000217216"/>
    </source>
</evidence>
<evidence type="ECO:0008006" key="3">
    <source>
        <dbReference type="Google" id="ProtNLM"/>
    </source>
</evidence>
<name>A0AAD0E0L6_9ACTN</name>
<sequence>MITRLADAYTTTTSPAFNYSLEYTSILHSLEKLDTSTAQVLLKLNMDQRRYDGSISREVNLRPSDLSSVLKSSKRNEYLLSLLKNDSPDTSAEKMRLHPNLCFVTHQLNGATKLIEDTFLDKYFELLCVRHPYYLLSHWESYVPLLGNSPRDFTLWVDFSGNNVPWFIQRNMNLYLNSDQVNRAALCVVEILQQTFQKLTVNDSRRVVIPFERFVLQPRQIVAEIEEKLPVGKSSSMSNILKKEKVPRQHINSGRNLPIYRRYASGALNSISDMRNDFKEKELAAQERLSPEIFNDLRQLSDRYFKEFGEWF</sequence>
<protein>
    <recommendedName>
        <fullName evidence="3">Sulfotransferase family protein</fullName>
    </recommendedName>
</protein>
<dbReference type="KEGG" id="plak:A1s21155_00210"/>
<dbReference type="Proteomes" id="UP000217216">
    <property type="component" value="Chromosome"/>
</dbReference>
<organism evidence="1 2">
    <name type="scientific">Candidatus Planktophila dulcis</name>
    <dbReference type="NCBI Taxonomy" id="1884914"/>
    <lineage>
        <taxon>Bacteria</taxon>
        <taxon>Bacillati</taxon>
        <taxon>Actinomycetota</taxon>
        <taxon>Actinomycetes</taxon>
        <taxon>Candidatus Nanopelagicales</taxon>
        <taxon>Candidatus Nanopelagicaceae</taxon>
        <taxon>Candidatus Planktophila</taxon>
    </lineage>
</organism>
<reference evidence="1 2" key="1">
    <citation type="submission" date="2016-07" db="EMBL/GenBank/DDBJ databases">
        <title>High microdiversification within the ubiquitous acI lineage of Actinobacteria.</title>
        <authorList>
            <person name="Neuenschwander S.M."/>
            <person name="Salcher M."/>
            <person name="Ghai R."/>
            <person name="Pernthaler J."/>
        </authorList>
    </citation>
    <scope>NUCLEOTIDE SEQUENCE [LARGE SCALE GENOMIC DNA]</scope>
    <source>
        <strain evidence="1">MMS-21-155</strain>
    </source>
</reference>
<gene>
    <name evidence="1" type="ORF">A1s21155_00210</name>
</gene>
<evidence type="ECO:0000313" key="1">
    <source>
        <dbReference type="EMBL" id="ASY11447.1"/>
    </source>
</evidence>